<dbReference type="GeneID" id="24411841"/>
<dbReference type="AlphaFoldDB" id="E3QKE4"/>
<protein>
    <submittedName>
        <fullName evidence="1">TPR domain-containing protein</fullName>
    </submittedName>
</protein>
<keyword evidence="2" id="KW-1185">Reference proteome</keyword>
<dbReference type="VEuPathDB" id="FungiDB:GLRG_06476"/>
<dbReference type="Proteomes" id="UP000008782">
    <property type="component" value="Unassembled WGS sequence"/>
</dbReference>
<dbReference type="STRING" id="645133.E3QKE4"/>
<name>E3QKE4_COLGM</name>
<dbReference type="EMBL" id="GG697354">
    <property type="protein sequence ID" value="EFQ31332.1"/>
    <property type="molecule type" value="Genomic_DNA"/>
</dbReference>
<reference evidence="2" key="1">
    <citation type="journal article" date="2012" name="Nat. Genet.">
        <title>Lifestyle transitions in plant pathogenic Colletotrichum fungi deciphered by genome and transcriptome analyses.</title>
        <authorList>
            <person name="O'Connell R.J."/>
            <person name="Thon M.R."/>
            <person name="Hacquard S."/>
            <person name="Amyotte S.G."/>
            <person name="Kleemann J."/>
            <person name="Torres M.F."/>
            <person name="Damm U."/>
            <person name="Buiate E.A."/>
            <person name="Epstein L."/>
            <person name="Alkan N."/>
            <person name="Altmueller J."/>
            <person name="Alvarado-Balderrama L."/>
            <person name="Bauser C.A."/>
            <person name="Becker C."/>
            <person name="Birren B.W."/>
            <person name="Chen Z."/>
            <person name="Choi J."/>
            <person name="Crouch J.A."/>
            <person name="Duvick J.P."/>
            <person name="Farman M.A."/>
            <person name="Gan P."/>
            <person name="Heiman D."/>
            <person name="Henrissat B."/>
            <person name="Howard R.J."/>
            <person name="Kabbage M."/>
            <person name="Koch C."/>
            <person name="Kracher B."/>
            <person name="Kubo Y."/>
            <person name="Law A.D."/>
            <person name="Lebrun M.-H."/>
            <person name="Lee Y.-H."/>
            <person name="Miyara I."/>
            <person name="Moore N."/>
            <person name="Neumann U."/>
            <person name="Nordstroem K."/>
            <person name="Panaccione D.G."/>
            <person name="Panstruga R."/>
            <person name="Place M."/>
            <person name="Proctor R.H."/>
            <person name="Prusky D."/>
            <person name="Rech G."/>
            <person name="Reinhardt R."/>
            <person name="Rollins J.A."/>
            <person name="Rounsley S."/>
            <person name="Schardl C.L."/>
            <person name="Schwartz D.C."/>
            <person name="Shenoy N."/>
            <person name="Shirasu K."/>
            <person name="Sikhakolli U.R."/>
            <person name="Stueber K."/>
            <person name="Sukno S.A."/>
            <person name="Sweigard J.A."/>
            <person name="Takano Y."/>
            <person name="Takahara H."/>
            <person name="Trail F."/>
            <person name="van der Does H.C."/>
            <person name="Voll L.M."/>
            <person name="Will I."/>
            <person name="Young S."/>
            <person name="Zeng Q."/>
            <person name="Zhang J."/>
            <person name="Zhou S."/>
            <person name="Dickman M.B."/>
            <person name="Schulze-Lefert P."/>
            <person name="Ver Loren van Themaat E."/>
            <person name="Ma L.-J."/>
            <person name="Vaillancourt L.J."/>
        </authorList>
    </citation>
    <scope>NUCLEOTIDE SEQUENCE [LARGE SCALE GENOMIC DNA]</scope>
    <source>
        <strain evidence="2">M1.001 / M2 / FGSC 10212</strain>
    </source>
</reference>
<evidence type="ECO:0000313" key="2">
    <source>
        <dbReference type="Proteomes" id="UP000008782"/>
    </source>
</evidence>
<sequence length="163" mass="17611">MFCYDKDIALTAFDRSEEAEVAQAKFEVAREAVPISHPSHLPTLGPGLPPIGSPMLPEELEYRKVVFEAAFEILREAPFHPALGVRLLEQGHAEQAEIGYRKDLGASRKAGNDDETTMVKRGRDIALASADVPIAASCFRAATAVRCTPNGTGCPNMGGMRET</sequence>
<dbReference type="RefSeq" id="XP_008095352.1">
    <property type="nucleotide sequence ID" value="XM_008097161.1"/>
</dbReference>
<accession>E3QKE4</accession>
<dbReference type="HOGENOM" id="CLU_1626912_0_0_1"/>
<organism evidence="2">
    <name type="scientific">Colletotrichum graminicola (strain M1.001 / M2 / FGSC 10212)</name>
    <name type="common">Maize anthracnose fungus</name>
    <name type="synonym">Glomerella graminicola</name>
    <dbReference type="NCBI Taxonomy" id="645133"/>
    <lineage>
        <taxon>Eukaryota</taxon>
        <taxon>Fungi</taxon>
        <taxon>Dikarya</taxon>
        <taxon>Ascomycota</taxon>
        <taxon>Pezizomycotina</taxon>
        <taxon>Sordariomycetes</taxon>
        <taxon>Hypocreomycetidae</taxon>
        <taxon>Glomerellales</taxon>
        <taxon>Glomerellaceae</taxon>
        <taxon>Colletotrichum</taxon>
        <taxon>Colletotrichum graminicola species complex</taxon>
    </lineage>
</organism>
<evidence type="ECO:0000313" key="1">
    <source>
        <dbReference type="EMBL" id="EFQ31332.1"/>
    </source>
</evidence>
<gene>
    <name evidence="1" type="ORF">GLRG_06476</name>
</gene>
<proteinExistence type="predicted"/>